<name>A0ABR2K780_9EUKA</name>
<comment type="caution">
    <text evidence="1">The sequence shown here is derived from an EMBL/GenBank/DDBJ whole genome shotgun (WGS) entry which is preliminary data.</text>
</comment>
<reference evidence="1 2" key="1">
    <citation type="submission" date="2024-04" db="EMBL/GenBank/DDBJ databases">
        <title>Tritrichomonas musculus Genome.</title>
        <authorList>
            <person name="Alves-Ferreira E."/>
            <person name="Grigg M."/>
            <person name="Lorenzi H."/>
            <person name="Galac M."/>
        </authorList>
    </citation>
    <scope>NUCLEOTIDE SEQUENCE [LARGE SCALE GENOMIC DNA]</scope>
    <source>
        <strain evidence="1 2">EAF2021</strain>
    </source>
</reference>
<organism evidence="1 2">
    <name type="scientific">Tritrichomonas musculus</name>
    <dbReference type="NCBI Taxonomy" id="1915356"/>
    <lineage>
        <taxon>Eukaryota</taxon>
        <taxon>Metamonada</taxon>
        <taxon>Parabasalia</taxon>
        <taxon>Tritrichomonadida</taxon>
        <taxon>Tritrichomonadidae</taxon>
        <taxon>Tritrichomonas</taxon>
    </lineage>
</organism>
<keyword evidence="2" id="KW-1185">Reference proteome</keyword>
<sequence length="143" mass="17198">MSGNNRLEESLTRINNLTQIQPQITPKIQRCLERLYYRLQNMEVDLDKQTTIERLKLQKRRQSGNCDIKNSLAFKKLQQKGWDKFNQKELRSIAQVISKKSGISLDREAKRRREILLTWFDENFEYIKKHMDCITLEYDPSYL</sequence>
<proteinExistence type="predicted"/>
<dbReference type="Proteomes" id="UP001470230">
    <property type="component" value="Unassembled WGS sequence"/>
</dbReference>
<dbReference type="EMBL" id="JAPFFF010000006">
    <property type="protein sequence ID" value="KAK8886980.1"/>
    <property type="molecule type" value="Genomic_DNA"/>
</dbReference>
<evidence type="ECO:0000313" key="2">
    <source>
        <dbReference type="Proteomes" id="UP001470230"/>
    </source>
</evidence>
<protein>
    <submittedName>
        <fullName evidence="1">Uncharacterized protein</fullName>
    </submittedName>
</protein>
<gene>
    <name evidence="1" type="ORF">M9Y10_038015</name>
</gene>
<accession>A0ABR2K780</accession>
<evidence type="ECO:0000313" key="1">
    <source>
        <dbReference type="EMBL" id="KAK8886980.1"/>
    </source>
</evidence>